<dbReference type="Gene3D" id="3.40.50.2000">
    <property type="entry name" value="Glycogen Phosphorylase B"/>
    <property type="match status" value="1"/>
</dbReference>
<protein>
    <submittedName>
        <fullName evidence="1">Uncharacterized protein</fullName>
    </submittedName>
</protein>
<sequence>LILYHHGLGDIIQLTPHLRHLYKKGYITDLMCREQVKTSRLLDDCPYVDKLIEIINPWQSKSGFGRQKKLNVNKLNSLKKNYGWTAISSHNKMSTYRSKIDCNSTELKLGIGNKSLEVFISDSVERKALGYINSHYPDGYIHVHTNIEWHKNHTW</sequence>
<evidence type="ECO:0000313" key="1">
    <source>
        <dbReference type="EMBL" id="GAI47689.1"/>
    </source>
</evidence>
<comment type="caution">
    <text evidence="1">The sequence shown here is derived from an EMBL/GenBank/DDBJ whole genome shotgun (WGS) entry which is preliminary data.</text>
</comment>
<feature type="non-terminal residue" evidence="1">
    <location>
        <position position="155"/>
    </location>
</feature>
<dbReference type="SUPFAM" id="SSF53756">
    <property type="entry name" value="UDP-Glycosyltransferase/glycogen phosphorylase"/>
    <property type="match status" value="1"/>
</dbReference>
<name>X1QWM3_9ZZZZ</name>
<gene>
    <name evidence="1" type="ORF">S06H3_62335</name>
</gene>
<accession>X1QWM3</accession>
<feature type="non-terminal residue" evidence="1">
    <location>
        <position position="1"/>
    </location>
</feature>
<organism evidence="1">
    <name type="scientific">marine sediment metagenome</name>
    <dbReference type="NCBI Taxonomy" id="412755"/>
    <lineage>
        <taxon>unclassified sequences</taxon>
        <taxon>metagenomes</taxon>
        <taxon>ecological metagenomes</taxon>
    </lineage>
</organism>
<dbReference type="AlphaFoldDB" id="X1QWM3"/>
<dbReference type="EMBL" id="BARV01041070">
    <property type="protein sequence ID" value="GAI47689.1"/>
    <property type="molecule type" value="Genomic_DNA"/>
</dbReference>
<reference evidence="1" key="1">
    <citation type="journal article" date="2014" name="Front. Microbiol.">
        <title>High frequency of phylogenetically diverse reductive dehalogenase-homologous genes in deep subseafloor sedimentary metagenomes.</title>
        <authorList>
            <person name="Kawai M."/>
            <person name="Futagami T."/>
            <person name="Toyoda A."/>
            <person name="Takaki Y."/>
            <person name="Nishi S."/>
            <person name="Hori S."/>
            <person name="Arai W."/>
            <person name="Tsubouchi T."/>
            <person name="Morono Y."/>
            <person name="Uchiyama I."/>
            <person name="Ito T."/>
            <person name="Fujiyama A."/>
            <person name="Inagaki F."/>
            <person name="Takami H."/>
        </authorList>
    </citation>
    <scope>NUCLEOTIDE SEQUENCE</scope>
    <source>
        <strain evidence="1">Expedition CK06-06</strain>
    </source>
</reference>
<proteinExistence type="predicted"/>